<evidence type="ECO:0000256" key="2">
    <source>
        <dbReference type="ARBA" id="ARBA00023002"/>
    </source>
</evidence>
<dbReference type="EMBL" id="AP026933">
    <property type="protein sequence ID" value="BDT05027.1"/>
    <property type="molecule type" value="Genomic_DNA"/>
</dbReference>
<evidence type="ECO:0000256" key="3">
    <source>
        <dbReference type="RuleBase" id="RU000397"/>
    </source>
</evidence>
<dbReference type="SUPFAM" id="SSF51735">
    <property type="entry name" value="NAD(P)-binding Rossmann-fold domains"/>
    <property type="match status" value="1"/>
</dbReference>
<reference evidence="6 7" key="1">
    <citation type="journal article" date="2022" name="Front. Microbiol.">
        <title>Male-killing mechanisms vary between Spiroplasma species.</title>
        <authorList>
            <person name="Arai H."/>
            <person name="Inoue M."/>
            <person name="Kageyama D."/>
        </authorList>
    </citation>
    <scope>NUCLEOTIDE SEQUENCE [LARGE SCALE GENOMIC DNA]</scope>
    <source>
        <strain evidence="7">sHm</strain>
    </source>
</reference>
<dbReference type="Gene3D" id="3.40.50.720">
    <property type="entry name" value="NAD(P)-binding Rossmann-like Domain"/>
    <property type="match status" value="1"/>
</dbReference>
<dbReference type="PIRSF" id="PIRSF000149">
    <property type="entry name" value="GAP_DH"/>
    <property type="match status" value="1"/>
</dbReference>
<evidence type="ECO:0000313" key="6">
    <source>
        <dbReference type="EMBL" id="BDT05027.1"/>
    </source>
</evidence>
<sequence length="335" mass="36517">MAIKIAINGFGRIGRLAFRQLFDKKEIDIVAINDLGNVEALAYLLQYDSAHRTWKHGKIKADKSKNTINVDGKIIKVCQEKDPKALPWKANAVDIVIEATGRFTTKELAQAHIDAGAKKVVISAPAKGDLKTIVYNVNHDILKSTDNIISGASCTTNCLAPVVHALESEFGIIKGWMTTVHAATNDQRLLDLEHSDFRRGRSAMSNIVPAATGAAAAIGLVIPSVKGKLDGSAMRVPIITGSIVDLTIELKKNVTVEQVNAAMKKHSSESFAYNEDPIVSTDIIGSSFGSIFDATLTKVIEVEGKQIFKFFAWYDNEMSYVSQLVRTVIHLAKLK</sequence>
<dbReference type="PROSITE" id="PS00071">
    <property type="entry name" value="GAPDH"/>
    <property type="match status" value="1"/>
</dbReference>
<dbReference type="InterPro" id="IPR036291">
    <property type="entry name" value="NAD(P)-bd_dom_sf"/>
</dbReference>
<comment type="similarity">
    <text evidence="1 3">Belongs to the glyceraldehyde-3-phosphate dehydrogenase family.</text>
</comment>
<accession>A0ABM8BYP5</accession>
<keyword evidence="7" id="KW-1185">Reference proteome</keyword>
<dbReference type="CDD" id="cd05214">
    <property type="entry name" value="GAPDH_I_N"/>
    <property type="match status" value="1"/>
</dbReference>
<dbReference type="EC" id="1.2.1.-" evidence="4"/>
<protein>
    <recommendedName>
        <fullName evidence="4">Glyceraldehyde-3-phosphate dehydrogenase</fullName>
        <ecNumber evidence="4">1.2.1.-</ecNumber>
    </recommendedName>
</protein>
<dbReference type="RefSeq" id="WP_281748609.1">
    <property type="nucleotide sequence ID" value="NZ_AP026933.1"/>
</dbReference>
<gene>
    <name evidence="6" type="primary">gapA</name>
    <name evidence="6" type="ORF">SHM_26730</name>
</gene>
<dbReference type="Proteomes" id="UP001163387">
    <property type="component" value="Chromosome"/>
</dbReference>
<organism evidence="6 7">
    <name type="scientific">Spiroplasma ixodetis</name>
    <dbReference type="NCBI Taxonomy" id="2141"/>
    <lineage>
        <taxon>Bacteria</taxon>
        <taxon>Bacillati</taxon>
        <taxon>Mycoplasmatota</taxon>
        <taxon>Mollicutes</taxon>
        <taxon>Entomoplasmatales</taxon>
        <taxon>Spiroplasmataceae</taxon>
        <taxon>Spiroplasma</taxon>
    </lineage>
</organism>
<evidence type="ECO:0000256" key="1">
    <source>
        <dbReference type="ARBA" id="ARBA00007406"/>
    </source>
</evidence>
<dbReference type="InterPro" id="IPR006424">
    <property type="entry name" value="Glyceraldehyde-3-P_DH_1"/>
</dbReference>
<feature type="domain" description="Glyceraldehyde 3-phosphate dehydrogenase NAD(P) binding" evidence="5">
    <location>
        <begin position="3"/>
        <end position="154"/>
    </location>
</feature>
<dbReference type="SUPFAM" id="SSF55347">
    <property type="entry name" value="Glyceraldehyde-3-phosphate dehydrogenase-like, C-terminal domain"/>
    <property type="match status" value="1"/>
</dbReference>
<dbReference type="PANTHER" id="PTHR43148">
    <property type="entry name" value="GLYCERALDEHYDE-3-PHOSPHATE DEHYDROGENASE 2"/>
    <property type="match status" value="1"/>
</dbReference>
<dbReference type="InterPro" id="IPR020830">
    <property type="entry name" value="GlycerAld_3-P_DH_AS"/>
</dbReference>
<evidence type="ECO:0000259" key="5">
    <source>
        <dbReference type="SMART" id="SM00846"/>
    </source>
</evidence>
<dbReference type="Pfam" id="PF00044">
    <property type="entry name" value="Gp_dh_N"/>
    <property type="match status" value="1"/>
</dbReference>
<dbReference type="Pfam" id="PF02800">
    <property type="entry name" value="Gp_dh_C"/>
    <property type="match status" value="1"/>
</dbReference>
<dbReference type="InterPro" id="IPR020829">
    <property type="entry name" value="GlycerAld_3-P_DH_cat"/>
</dbReference>
<dbReference type="InterPro" id="IPR020831">
    <property type="entry name" value="GlycerAld/Erythrose_P_DH"/>
</dbReference>
<proteinExistence type="inferred from homology"/>
<dbReference type="NCBIfam" id="TIGR01534">
    <property type="entry name" value="GAPDH-I"/>
    <property type="match status" value="1"/>
</dbReference>
<evidence type="ECO:0000313" key="7">
    <source>
        <dbReference type="Proteomes" id="UP001163387"/>
    </source>
</evidence>
<name>A0ABM8BYP5_9MOLU</name>
<dbReference type="InterPro" id="IPR020828">
    <property type="entry name" value="GlycerAld_3-P_DH_NAD(P)-bd"/>
</dbReference>
<keyword evidence="2 4" id="KW-0560">Oxidoreductase</keyword>
<dbReference type="Gene3D" id="3.30.360.10">
    <property type="entry name" value="Dihydrodipicolinate Reductase, domain 2"/>
    <property type="match status" value="1"/>
</dbReference>
<evidence type="ECO:0000256" key="4">
    <source>
        <dbReference type="RuleBase" id="RU361160"/>
    </source>
</evidence>
<dbReference type="SMART" id="SM00846">
    <property type="entry name" value="Gp_dh_N"/>
    <property type="match status" value="1"/>
</dbReference>
<dbReference type="CDD" id="cd18126">
    <property type="entry name" value="GAPDH_I_C"/>
    <property type="match status" value="1"/>
</dbReference>
<dbReference type="PRINTS" id="PR00078">
    <property type="entry name" value="G3PDHDRGNASE"/>
</dbReference>